<dbReference type="OrthoDB" id="3826968at2"/>
<keyword evidence="1" id="KW-0489">Methyltransferase</keyword>
<dbReference type="InterPro" id="IPR029063">
    <property type="entry name" value="SAM-dependent_MTases_sf"/>
</dbReference>
<organism evidence="1 2">
    <name type="scientific">Beutenbergia cavernae (strain ATCC BAA-8 / DSM 12333 / CCUG 43141 / JCM 11478 / NBRC 16432 / NCIMB 13614 / HKI 0122)</name>
    <dbReference type="NCBI Taxonomy" id="471853"/>
    <lineage>
        <taxon>Bacteria</taxon>
        <taxon>Bacillati</taxon>
        <taxon>Actinomycetota</taxon>
        <taxon>Actinomycetes</taxon>
        <taxon>Micrococcales</taxon>
        <taxon>Beutenbergiaceae</taxon>
        <taxon>Beutenbergia</taxon>
    </lineage>
</organism>
<evidence type="ECO:0000313" key="1">
    <source>
        <dbReference type="EMBL" id="ACQ79463.1"/>
    </source>
</evidence>
<dbReference type="Pfam" id="PF05711">
    <property type="entry name" value="TylF"/>
    <property type="match status" value="1"/>
</dbReference>
<dbReference type="InterPro" id="IPR008884">
    <property type="entry name" value="TylF_MeTrfase"/>
</dbReference>
<protein>
    <submittedName>
        <fullName evidence="1">Putative methyltransferase</fullName>
    </submittedName>
</protein>
<dbReference type="HOGENOM" id="CLU_062821_0_1_11"/>
<reference evidence="1 2" key="1">
    <citation type="journal article" date="2009" name="Stand. Genomic Sci.">
        <title>Complete genome sequence of Beutenbergia cavernae type strain (HKI 0122).</title>
        <authorList>
            <person name="Land M."/>
            <person name="Pukall R."/>
            <person name="Abt B."/>
            <person name="Goker M."/>
            <person name="Rohde M."/>
            <person name="Glavina Del Rio T."/>
            <person name="Tice H."/>
            <person name="Copeland A."/>
            <person name="Cheng J.F."/>
            <person name="Lucas S."/>
            <person name="Chen F."/>
            <person name="Nolan M."/>
            <person name="Bruce D."/>
            <person name="Goodwin L."/>
            <person name="Pitluck S."/>
            <person name="Ivanova N."/>
            <person name="Mavromatis K."/>
            <person name="Ovchinnikova G."/>
            <person name="Pati A."/>
            <person name="Chen A."/>
            <person name="Palaniappan K."/>
            <person name="Hauser L."/>
            <person name="Chang Y.J."/>
            <person name="Jefferies C.C."/>
            <person name="Saunders E."/>
            <person name="Brettin T."/>
            <person name="Detter J.C."/>
            <person name="Han C."/>
            <person name="Chain P."/>
            <person name="Bristow J."/>
            <person name="Eisen J.A."/>
            <person name="Markowitz V."/>
            <person name="Hugenholtz P."/>
            <person name="Kyrpides N.C."/>
            <person name="Klenk H.P."/>
            <person name="Lapidus A."/>
        </authorList>
    </citation>
    <scope>NUCLEOTIDE SEQUENCE [LARGE SCALE GENOMIC DNA]</scope>
    <source>
        <strain evidence="2">ATCC BAA-8 / DSM 12333 / NBRC 16432</strain>
    </source>
</reference>
<dbReference type="AlphaFoldDB" id="C5C159"/>
<dbReference type="RefSeq" id="WP_015881703.1">
    <property type="nucleotide sequence ID" value="NC_012669.1"/>
</dbReference>
<dbReference type="Proteomes" id="UP000007962">
    <property type="component" value="Chromosome"/>
</dbReference>
<dbReference type="EMBL" id="CP001618">
    <property type="protein sequence ID" value="ACQ79463.1"/>
    <property type="molecule type" value="Genomic_DNA"/>
</dbReference>
<dbReference type="PANTHER" id="PTHR40036">
    <property type="entry name" value="MACROCIN O-METHYLTRANSFERASE"/>
    <property type="match status" value="1"/>
</dbReference>
<dbReference type="GO" id="GO:0008168">
    <property type="term" value="F:methyltransferase activity"/>
    <property type="evidence" value="ECO:0007669"/>
    <property type="project" value="UniProtKB-KW"/>
</dbReference>
<gene>
    <name evidence="1" type="ordered locus">Bcav_1203</name>
</gene>
<accession>C5C159</accession>
<dbReference type="STRING" id="471853.Bcav_1203"/>
<keyword evidence="2" id="KW-1185">Reference proteome</keyword>
<dbReference type="KEGG" id="bcv:Bcav_1203"/>
<proteinExistence type="predicted"/>
<dbReference type="GO" id="GO:0032259">
    <property type="term" value="P:methylation"/>
    <property type="evidence" value="ECO:0007669"/>
    <property type="project" value="UniProtKB-KW"/>
</dbReference>
<evidence type="ECO:0000313" key="2">
    <source>
        <dbReference type="Proteomes" id="UP000007962"/>
    </source>
</evidence>
<sequence length="266" mass="29872">MGWRESVNQVLRRTTGYQFTRAAVNGTANGTANGNGHLPAGRPLPKDYDDAARAVIQRVRPRTMTSPERLHAFILATRYVTRYAVPGAIVECGVWRGGSMQASALTLAELGATDRDLYLFDTFEGMPPPTKEDVRHDGRSAEYMLSRLSKDRGIWAYATLDDVRSGFDDVPYPSERIHFVQGMVENTVPEQAPEQIAVLRLDTDWYASTKHELEHLYPRLVSGGVLLIDDYGYWQGARKAVDEFLEITGERLLLQRMDEGRIAVKP</sequence>
<dbReference type="PANTHER" id="PTHR40036:SF1">
    <property type="entry name" value="MACROCIN O-METHYLTRANSFERASE"/>
    <property type="match status" value="1"/>
</dbReference>
<keyword evidence="1" id="KW-0808">Transferase</keyword>
<dbReference type="Gene3D" id="3.40.50.150">
    <property type="entry name" value="Vaccinia Virus protein VP39"/>
    <property type="match status" value="1"/>
</dbReference>
<dbReference type="eggNOG" id="COG4122">
    <property type="taxonomic scope" value="Bacteria"/>
</dbReference>
<dbReference type="SUPFAM" id="SSF53335">
    <property type="entry name" value="S-adenosyl-L-methionine-dependent methyltransferases"/>
    <property type="match status" value="1"/>
</dbReference>
<name>C5C159_BEUC1</name>